<feature type="domain" description="Fungal-type protein kinase" evidence="1">
    <location>
        <begin position="157"/>
        <end position="492"/>
    </location>
</feature>
<evidence type="ECO:0000313" key="2">
    <source>
        <dbReference type="EMBL" id="KAK0460424.1"/>
    </source>
</evidence>
<name>A0AA39KFU7_ARMTA</name>
<dbReference type="PANTHER" id="PTHR38248">
    <property type="entry name" value="FUNK1 6"/>
    <property type="match status" value="1"/>
</dbReference>
<protein>
    <recommendedName>
        <fullName evidence="1">Fungal-type protein kinase domain-containing protein</fullName>
    </recommendedName>
</protein>
<keyword evidence="3" id="KW-1185">Reference proteome</keyword>
<dbReference type="InterPro" id="IPR040976">
    <property type="entry name" value="Pkinase_fungal"/>
</dbReference>
<sequence length="537" mass="62228">MDATLRGHTRVTPSASECQHQLQVSLGPCTFSDQSLDVSQWVQHIWGLKEDEVAKVLHHTRNWKLNESALEKYDDILLGDHTEPELYAQFQIICEDILQRLSESTTLKFKPKVGSENDRIKRHKLWGVTLFPVEMAKTKPPSEGKKAVSCERSTCNHYTMKDAQLGTYVLECFLANYRMFVTALSVNNYDITLWYYDSMGALRSIPFNFLEDPSCLILVMHSINRCNSVQMGFNPFTAGPAPRSGRAWVWEGQRLGFTDNNGVPCNFIVTGNPLFVARQMQGRRTYTLPVRPSCHGVRRREMVLKFQWPDPDQSLEIDLINEILRAAPELRNHLPRLSFHRVYDSERDLHLPRFKMGIQLDKKIVEMRNLTVTVAERCFELWMVDSLEEFKTAFLDIFECHHRVFVQGRVLHGDISSKNVMFYRHKDFGVVGTLHSFDESSRVDDVGEEILSGASHRPWKDLFMAVDLLDASVKTPCRYRHDLESFFYVLLWAGVYFDIQTHKEKPTDGLFADWDIRSEADLTHAHDYKAQLWRNDE</sequence>
<reference evidence="2" key="1">
    <citation type="submission" date="2023-06" db="EMBL/GenBank/DDBJ databases">
        <authorList>
            <consortium name="Lawrence Berkeley National Laboratory"/>
            <person name="Ahrendt S."/>
            <person name="Sahu N."/>
            <person name="Indic B."/>
            <person name="Wong-Bajracharya J."/>
            <person name="Merenyi Z."/>
            <person name="Ke H.-M."/>
            <person name="Monk M."/>
            <person name="Kocsube S."/>
            <person name="Drula E."/>
            <person name="Lipzen A."/>
            <person name="Balint B."/>
            <person name="Henrissat B."/>
            <person name="Andreopoulos B."/>
            <person name="Martin F.M."/>
            <person name="Harder C.B."/>
            <person name="Rigling D."/>
            <person name="Ford K.L."/>
            <person name="Foster G.D."/>
            <person name="Pangilinan J."/>
            <person name="Papanicolaou A."/>
            <person name="Barry K."/>
            <person name="LaButti K."/>
            <person name="Viragh M."/>
            <person name="Koriabine M."/>
            <person name="Yan M."/>
            <person name="Riley R."/>
            <person name="Champramary S."/>
            <person name="Plett K.L."/>
            <person name="Tsai I.J."/>
            <person name="Slot J."/>
            <person name="Sipos G."/>
            <person name="Plett J."/>
            <person name="Nagy L.G."/>
            <person name="Grigoriev I.V."/>
        </authorList>
    </citation>
    <scope>NUCLEOTIDE SEQUENCE</scope>
    <source>
        <strain evidence="2">CCBAS 213</strain>
    </source>
</reference>
<evidence type="ECO:0000259" key="1">
    <source>
        <dbReference type="Pfam" id="PF17667"/>
    </source>
</evidence>
<dbReference type="GeneID" id="85353016"/>
<gene>
    <name evidence="2" type="ORF">EV420DRAFT_1478209</name>
</gene>
<dbReference type="Pfam" id="PF17667">
    <property type="entry name" value="Pkinase_fungal"/>
    <property type="match status" value="1"/>
</dbReference>
<dbReference type="RefSeq" id="XP_060332463.1">
    <property type="nucleotide sequence ID" value="XM_060469468.1"/>
</dbReference>
<proteinExistence type="predicted"/>
<dbReference type="Proteomes" id="UP001175211">
    <property type="component" value="Unassembled WGS sequence"/>
</dbReference>
<dbReference type="PANTHER" id="PTHR38248:SF2">
    <property type="entry name" value="FUNK1 11"/>
    <property type="match status" value="1"/>
</dbReference>
<dbReference type="AlphaFoldDB" id="A0AA39KFU7"/>
<organism evidence="2 3">
    <name type="scientific">Armillaria tabescens</name>
    <name type="common">Ringless honey mushroom</name>
    <name type="synonym">Agaricus tabescens</name>
    <dbReference type="NCBI Taxonomy" id="1929756"/>
    <lineage>
        <taxon>Eukaryota</taxon>
        <taxon>Fungi</taxon>
        <taxon>Dikarya</taxon>
        <taxon>Basidiomycota</taxon>
        <taxon>Agaricomycotina</taxon>
        <taxon>Agaricomycetes</taxon>
        <taxon>Agaricomycetidae</taxon>
        <taxon>Agaricales</taxon>
        <taxon>Marasmiineae</taxon>
        <taxon>Physalacriaceae</taxon>
        <taxon>Desarmillaria</taxon>
    </lineage>
</organism>
<accession>A0AA39KFU7</accession>
<dbReference type="EMBL" id="JAUEPS010000012">
    <property type="protein sequence ID" value="KAK0460424.1"/>
    <property type="molecule type" value="Genomic_DNA"/>
</dbReference>
<evidence type="ECO:0000313" key="3">
    <source>
        <dbReference type="Proteomes" id="UP001175211"/>
    </source>
</evidence>
<comment type="caution">
    <text evidence="2">The sequence shown here is derived from an EMBL/GenBank/DDBJ whole genome shotgun (WGS) entry which is preliminary data.</text>
</comment>